<keyword evidence="3 6" id="KW-0805">Transcription regulation</keyword>
<comment type="subunit">
    <text evidence="6">Component of the Mediator complex.</text>
</comment>
<dbReference type="EMBL" id="RSCD01000015">
    <property type="protein sequence ID" value="RSH88995.1"/>
    <property type="molecule type" value="Genomic_DNA"/>
</dbReference>
<accession>A0A427YCX5</accession>
<feature type="compositionally biased region" description="Pro residues" evidence="7">
    <location>
        <begin position="1"/>
        <end position="23"/>
    </location>
</feature>
<name>A0A427YCX5_9TREE</name>
<keyword evidence="6" id="KW-0010">Activator</keyword>
<evidence type="ECO:0000313" key="9">
    <source>
        <dbReference type="Proteomes" id="UP000279259"/>
    </source>
</evidence>
<comment type="similarity">
    <text evidence="2 6">Belongs to the Mediator complex subunit 10 family.</text>
</comment>
<keyword evidence="9" id="KW-1185">Reference proteome</keyword>
<dbReference type="Proteomes" id="UP000279259">
    <property type="component" value="Unassembled WGS sequence"/>
</dbReference>
<feature type="region of interest" description="Disordered" evidence="7">
    <location>
        <begin position="1"/>
        <end position="37"/>
    </location>
</feature>
<keyword evidence="4 6" id="KW-0804">Transcription</keyword>
<evidence type="ECO:0000256" key="2">
    <source>
        <dbReference type="ARBA" id="ARBA00005389"/>
    </source>
</evidence>
<protein>
    <recommendedName>
        <fullName evidence="6">Mediator of RNA polymerase II transcription subunit 10</fullName>
    </recommendedName>
    <alternativeName>
        <fullName evidence="6">Mediator complex subunit 10</fullName>
    </alternativeName>
</protein>
<evidence type="ECO:0000256" key="7">
    <source>
        <dbReference type="SAM" id="MobiDB-lite"/>
    </source>
</evidence>
<evidence type="ECO:0000256" key="3">
    <source>
        <dbReference type="ARBA" id="ARBA00023015"/>
    </source>
</evidence>
<evidence type="ECO:0000313" key="8">
    <source>
        <dbReference type="EMBL" id="RSH88995.1"/>
    </source>
</evidence>
<feature type="compositionally biased region" description="Polar residues" evidence="7">
    <location>
        <begin position="223"/>
        <end position="246"/>
    </location>
</feature>
<dbReference type="GO" id="GO:0003712">
    <property type="term" value="F:transcription coregulator activity"/>
    <property type="evidence" value="ECO:0007669"/>
    <property type="project" value="InterPro"/>
</dbReference>
<feature type="compositionally biased region" description="Low complexity" evidence="7">
    <location>
        <begin position="179"/>
        <end position="193"/>
    </location>
</feature>
<dbReference type="OrthoDB" id="337270at2759"/>
<comment type="subcellular location">
    <subcellularLocation>
        <location evidence="1 6">Nucleus</location>
    </subcellularLocation>
</comment>
<dbReference type="AlphaFoldDB" id="A0A427YCX5"/>
<comment type="function">
    <text evidence="6">Component of the Mediator complex, a coactivator involved in the regulated transcription of nearly all RNA polymerase II-dependent genes. Mediator functions as a bridge to convey information from gene-specific regulatory proteins to the basal RNA polymerase II transcription machinery. Mediator is recruited to promoters by direct interactions with regulatory proteins and serves as a scaffold for the assembly of a functional preinitiation complex with RNA polymerase II and the general transcription factors.</text>
</comment>
<reference evidence="8 9" key="1">
    <citation type="submission" date="2018-11" db="EMBL/GenBank/DDBJ databases">
        <title>Genome sequence of Saitozyma podzolica DSM 27192.</title>
        <authorList>
            <person name="Aliyu H."/>
            <person name="Gorte O."/>
            <person name="Ochsenreither K."/>
        </authorList>
    </citation>
    <scope>NUCLEOTIDE SEQUENCE [LARGE SCALE GENOMIC DNA]</scope>
    <source>
        <strain evidence="8 9">DSM 27192</strain>
    </source>
</reference>
<evidence type="ECO:0000256" key="6">
    <source>
        <dbReference type="RuleBase" id="RU364146"/>
    </source>
</evidence>
<dbReference type="Pfam" id="PF09748">
    <property type="entry name" value="Med10"/>
    <property type="match status" value="1"/>
</dbReference>
<evidence type="ECO:0000256" key="1">
    <source>
        <dbReference type="ARBA" id="ARBA00004123"/>
    </source>
</evidence>
<organism evidence="8 9">
    <name type="scientific">Saitozyma podzolica</name>
    <dbReference type="NCBI Taxonomy" id="1890683"/>
    <lineage>
        <taxon>Eukaryota</taxon>
        <taxon>Fungi</taxon>
        <taxon>Dikarya</taxon>
        <taxon>Basidiomycota</taxon>
        <taxon>Agaricomycotina</taxon>
        <taxon>Tremellomycetes</taxon>
        <taxon>Tremellales</taxon>
        <taxon>Trimorphomycetaceae</taxon>
        <taxon>Saitozyma</taxon>
    </lineage>
</organism>
<dbReference type="GO" id="GO:0016592">
    <property type="term" value="C:mediator complex"/>
    <property type="evidence" value="ECO:0007669"/>
    <property type="project" value="InterPro"/>
</dbReference>
<dbReference type="STRING" id="1890683.A0A427YCX5"/>
<keyword evidence="5 6" id="KW-0539">Nucleus</keyword>
<comment type="caution">
    <text evidence="8">The sequence shown here is derived from an EMBL/GenBank/DDBJ whole genome shotgun (WGS) entry which is preliminary data.</text>
</comment>
<sequence>MSLAPPDLPSPAPTPDGHPPPLLMTPAAGPVDPSDAAQSRLRGEIETQLLRLSQDLYEMEVCAGEVGKDMEGAVPQYLEKINAGFASLSALAGRMTESVPKQVLESIDAYRNPHVYTKSTLTRAAGENQYALGRMLGLESFRRKLHTALSNDFPQIPLPERRHQPSHTLAPTQNWLGAQAADEPASASTAAPEQDIKPVLPADVPMAAPHGAPAPDGPDSSRPGHQTSLESTGNTEPAPQANGLTS</sequence>
<dbReference type="InterPro" id="IPR019145">
    <property type="entry name" value="Mediator_Med10"/>
</dbReference>
<dbReference type="GO" id="GO:0006357">
    <property type="term" value="P:regulation of transcription by RNA polymerase II"/>
    <property type="evidence" value="ECO:0007669"/>
    <property type="project" value="InterPro"/>
</dbReference>
<feature type="compositionally biased region" description="Low complexity" evidence="7">
    <location>
        <begin position="207"/>
        <end position="218"/>
    </location>
</feature>
<feature type="region of interest" description="Disordered" evidence="7">
    <location>
        <begin position="179"/>
        <end position="246"/>
    </location>
</feature>
<proteinExistence type="inferred from homology"/>
<evidence type="ECO:0000256" key="4">
    <source>
        <dbReference type="ARBA" id="ARBA00023163"/>
    </source>
</evidence>
<gene>
    <name evidence="6" type="primary">MED10</name>
    <name evidence="8" type="ORF">EHS25_002657</name>
</gene>
<evidence type="ECO:0000256" key="5">
    <source>
        <dbReference type="ARBA" id="ARBA00023242"/>
    </source>
</evidence>